<proteinExistence type="predicted"/>
<organism evidence="1 2">
    <name type="scientific">Enterococcus phage vB_Efs6_KEN16</name>
    <dbReference type="NCBI Taxonomy" id="3138325"/>
    <lineage>
        <taxon>Viruses</taxon>
        <taxon>Duplodnaviria</taxon>
        <taxon>Heunggongvirae</taxon>
        <taxon>Uroviricota</taxon>
        <taxon>Caudoviricetes</taxon>
        <taxon>Herelleviridae</taxon>
        <taxon>Brockvirinae</taxon>
        <taxon>Kochikohdavirus</taxon>
    </lineage>
</organism>
<reference evidence="1" key="1">
    <citation type="submission" date="2024-04" db="EMBL/GenBank/DDBJ databases">
        <authorList>
            <person name="Soro O."/>
            <person name="Kigen C."/>
            <person name="Nyerere A."/>
            <person name="Musila L."/>
        </authorList>
    </citation>
    <scope>NUCLEOTIDE SEQUENCE</scope>
</reference>
<dbReference type="EMBL" id="PP582187">
    <property type="protein sequence ID" value="WZP35742.1"/>
    <property type="molecule type" value="Genomic_DNA"/>
</dbReference>
<evidence type="ECO:0000313" key="2">
    <source>
        <dbReference type="Proteomes" id="UP001432787"/>
    </source>
</evidence>
<dbReference type="Proteomes" id="UP001432787">
    <property type="component" value="Segment"/>
</dbReference>
<name>A0AAX4PSM8_9CAUD</name>
<accession>A0AAX4PSM8</accession>
<evidence type="ECO:0000313" key="1">
    <source>
        <dbReference type="EMBL" id="WZP35742.1"/>
    </source>
</evidence>
<protein>
    <submittedName>
        <fullName evidence="1">Uncharacterized protein</fullName>
    </submittedName>
</protein>
<sequence>MYQYLGFNLIPSQLFFLLSHLSAYRFQLLFGSLSFRDSKQLTLDTSSLRTSTAI</sequence>